<dbReference type="InterPro" id="IPR012677">
    <property type="entry name" value="Nucleotide-bd_a/b_plait_sf"/>
</dbReference>
<gene>
    <name evidence="5" type="ORF">TRICI_005490</name>
</gene>
<dbReference type="CDD" id="cd12397">
    <property type="entry name" value="RRM2_Nop13p_fungi"/>
    <property type="match status" value="1"/>
</dbReference>
<name>A0A642USH2_9ASCO</name>
<comment type="caution">
    <text evidence="5">The sequence shown here is derived from an EMBL/GenBank/DDBJ whole genome shotgun (WGS) entry which is preliminary data.</text>
</comment>
<dbReference type="InterPro" id="IPR035979">
    <property type="entry name" value="RBD_domain_sf"/>
</dbReference>
<evidence type="ECO:0000256" key="2">
    <source>
        <dbReference type="PROSITE-ProRule" id="PRU00176"/>
    </source>
</evidence>
<accession>A0A642USH2</accession>
<dbReference type="SUPFAM" id="SSF54928">
    <property type="entry name" value="RNA-binding domain, RBD"/>
    <property type="match status" value="2"/>
</dbReference>
<reference evidence="5" key="1">
    <citation type="journal article" date="2019" name="G3 (Bethesda)">
        <title>Genome Assemblies of Two Rare Opportunistic Yeast Pathogens: Diutina rugosa (syn. Candida rugosa) and Trichomonascus ciferrii (syn. Candida ciferrii).</title>
        <authorList>
            <person name="Mixao V."/>
            <person name="Saus E."/>
            <person name="Hansen A.P."/>
            <person name="Lass-Florl C."/>
            <person name="Gabaldon T."/>
        </authorList>
    </citation>
    <scope>NUCLEOTIDE SEQUENCE</scope>
    <source>
        <strain evidence="5">CBS 4856</strain>
    </source>
</reference>
<dbReference type="OrthoDB" id="1875751at2759"/>
<feature type="domain" description="RRM" evidence="4">
    <location>
        <begin position="88"/>
        <end position="171"/>
    </location>
</feature>
<keyword evidence="6" id="KW-1185">Reference proteome</keyword>
<dbReference type="PROSITE" id="PS50102">
    <property type="entry name" value="RRM"/>
    <property type="match status" value="2"/>
</dbReference>
<organism evidence="5 6">
    <name type="scientific">Trichomonascus ciferrii</name>
    <dbReference type="NCBI Taxonomy" id="44093"/>
    <lineage>
        <taxon>Eukaryota</taxon>
        <taxon>Fungi</taxon>
        <taxon>Dikarya</taxon>
        <taxon>Ascomycota</taxon>
        <taxon>Saccharomycotina</taxon>
        <taxon>Dipodascomycetes</taxon>
        <taxon>Dipodascales</taxon>
        <taxon>Trichomonascaceae</taxon>
        <taxon>Trichomonascus</taxon>
        <taxon>Trichomonascus ciferrii complex</taxon>
    </lineage>
</organism>
<dbReference type="InterPro" id="IPR000504">
    <property type="entry name" value="RRM_dom"/>
</dbReference>
<dbReference type="PANTHER" id="PTHR23236:SF95">
    <property type="entry name" value="NUCLEOLAR PROTEIN 13"/>
    <property type="match status" value="1"/>
</dbReference>
<dbReference type="SMART" id="SM00360">
    <property type="entry name" value="RRM"/>
    <property type="match status" value="2"/>
</dbReference>
<feature type="region of interest" description="Disordered" evidence="3">
    <location>
        <begin position="1"/>
        <end position="79"/>
    </location>
</feature>
<feature type="compositionally biased region" description="Polar residues" evidence="3">
    <location>
        <begin position="341"/>
        <end position="351"/>
    </location>
</feature>
<evidence type="ECO:0000256" key="1">
    <source>
        <dbReference type="ARBA" id="ARBA00022884"/>
    </source>
</evidence>
<evidence type="ECO:0000259" key="4">
    <source>
        <dbReference type="PROSITE" id="PS50102"/>
    </source>
</evidence>
<dbReference type="VEuPathDB" id="FungiDB:TRICI_005490"/>
<dbReference type="AlphaFoldDB" id="A0A642USH2"/>
<dbReference type="Proteomes" id="UP000761534">
    <property type="component" value="Unassembled WGS sequence"/>
</dbReference>
<sequence>MGKEEKRKRKEADAVDEEGEEELEIKLDEPQPLSKKQKRLLKKGKTEISDSKKKKLKKSQKDDADLYEEEEVEVATAEPSKESKRSDYCAWIGNLSFETTKDEIKRFLVAKSDAITEDSITRINLPKGNRPGQCKGFAYVDFKTQEQLDACIGLSESNLSGRNLLIKNGKSFEGRPDKSQTNPPSRILFVGNLSFDTTEENLEYHFQHCGEIVKIRMATFEDSGKCKGFAFIDFLHTDSATKALKDKRCKKLFGRPLRMEYGEDRSKRTRNEKRPTNTENQSDEPQGRPQRTSDHAIAEEVLSNTSDAPPKRQRPHKPKPDYSNKPGLALANAQRGRVGIVQSQGKKVTFD</sequence>
<feature type="region of interest" description="Disordered" evidence="3">
    <location>
        <begin position="260"/>
        <end position="351"/>
    </location>
</feature>
<evidence type="ECO:0000313" key="5">
    <source>
        <dbReference type="EMBL" id="KAA8904440.1"/>
    </source>
</evidence>
<dbReference type="PANTHER" id="PTHR23236">
    <property type="entry name" value="EUKARYOTIC TRANSLATION INITIATION FACTOR 4B/4H"/>
    <property type="match status" value="1"/>
</dbReference>
<feature type="domain" description="RRM" evidence="4">
    <location>
        <begin position="186"/>
        <end position="264"/>
    </location>
</feature>
<dbReference type="Pfam" id="PF00076">
    <property type="entry name" value="RRM_1"/>
    <property type="match status" value="2"/>
</dbReference>
<dbReference type="Gene3D" id="3.30.70.330">
    <property type="match status" value="2"/>
</dbReference>
<evidence type="ECO:0000256" key="3">
    <source>
        <dbReference type="SAM" id="MobiDB-lite"/>
    </source>
</evidence>
<evidence type="ECO:0000313" key="6">
    <source>
        <dbReference type="Proteomes" id="UP000761534"/>
    </source>
</evidence>
<dbReference type="EMBL" id="SWFS01000430">
    <property type="protein sequence ID" value="KAA8904440.1"/>
    <property type="molecule type" value="Genomic_DNA"/>
</dbReference>
<proteinExistence type="predicted"/>
<protein>
    <recommendedName>
        <fullName evidence="4">RRM domain-containing protein</fullName>
    </recommendedName>
</protein>
<dbReference type="GO" id="GO:0003723">
    <property type="term" value="F:RNA binding"/>
    <property type="evidence" value="ECO:0007669"/>
    <property type="project" value="UniProtKB-UniRule"/>
</dbReference>
<feature type="compositionally biased region" description="Acidic residues" evidence="3">
    <location>
        <begin position="14"/>
        <end position="23"/>
    </location>
</feature>
<keyword evidence="1 2" id="KW-0694">RNA-binding</keyword>
<feature type="compositionally biased region" description="Basic and acidic residues" evidence="3">
    <location>
        <begin position="1"/>
        <end position="13"/>
    </location>
</feature>
<dbReference type="InterPro" id="IPR034226">
    <property type="entry name" value="Nop13/Rnp24_RRM2"/>
</dbReference>